<sequence>MAEVAHGLEKITNLQRPAYSGSDNVHQPKQPYLGSDNQPHGSERQQRGSDKQLRGSDKQIHGSDKQLHGSDKQPYGSDKQQHGIDKQQQHQDSKKKSGRPNVRKSNDYFSVSAESSHAVHRTQSRRQKNKLKPARKSSNRSHKKA</sequence>
<dbReference type="WBParaSite" id="PDA_v2.g3844.t1">
    <property type="protein sequence ID" value="PDA_v2.g3844.t1"/>
    <property type="gene ID" value="PDA_v2.g3844"/>
</dbReference>
<keyword evidence="2" id="KW-1185">Reference proteome</keyword>
<evidence type="ECO:0000256" key="1">
    <source>
        <dbReference type="SAM" id="MobiDB-lite"/>
    </source>
</evidence>
<protein>
    <submittedName>
        <fullName evidence="3">Uncharacterized protein</fullName>
    </submittedName>
</protein>
<feature type="compositionally biased region" description="Basic residues" evidence="1">
    <location>
        <begin position="118"/>
        <end position="145"/>
    </location>
</feature>
<feature type="region of interest" description="Disordered" evidence="1">
    <location>
        <begin position="1"/>
        <end position="145"/>
    </location>
</feature>
<evidence type="ECO:0000313" key="2">
    <source>
        <dbReference type="Proteomes" id="UP000887578"/>
    </source>
</evidence>
<name>A0A914QKW4_9BILA</name>
<proteinExistence type="predicted"/>
<feature type="compositionally biased region" description="Basic and acidic residues" evidence="1">
    <location>
        <begin position="79"/>
        <end position="95"/>
    </location>
</feature>
<dbReference type="Proteomes" id="UP000887578">
    <property type="component" value="Unplaced"/>
</dbReference>
<organism evidence="2 3">
    <name type="scientific">Panagrolaimus davidi</name>
    <dbReference type="NCBI Taxonomy" id="227884"/>
    <lineage>
        <taxon>Eukaryota</taxon>
        <taxon>Metazoa</taxon>
        <taxon>Ecdysozoa</taxon>
        <taxon>Nematoda</taxon>
        <taxon>Chromadorea</taxon>
        <taxon>Rhabditida</taxon>
        <taxon>Tylenchina</taxon>
        <taxon>Panagrolaimomorpha</taxon>
        <taxon>Panagrolaimoidea</taxon>
        <taxon>Panagrolaimidae</taxon>
        <taxon>Panagrolaimus</taxon>
    </lineage>
</organism>
<dbReference type="AlphaFoldDB" id="A0A914QKW4"/>
<reference evidence="3" key="1">
    <citation type="submission" date="2022-11" db="UniProtKB">
        <authorList>
            <consortium name="WormBaseParasite"/>
        </authorList>
    </citation>
    <scope>IDENTIFICATION</scope>
</reference>
<feature type="compositionally biased region" description="Basic and acidic residues" evidence="1">
    <location>
        <begin position="41"/>
        <end position="71"/>
    </location>
</feature>
<evidence type="ECO:0000313" key="3">
    <source>
        <dbReference type="WBParaSite" id="PDA_v2.g3844.t1"/>
    </source>
</evidence>
<accession>A0A914QKW4</accession>